<organism evidence="17 18">
    <name type="scientific">Aristolochia fimbriata</name>
    <name type="common">White veined hardy Dutchman's pipe vine</name>
    <dbReference type="NCBI Taxonomy" id="158543"/>
    <lineage>
        <taxon>Eukaryota</taxon>
        <taxon>Viridiplantae</taxon>
        <taxon>Streptophyta</taxon>
        <taxon>Embryophyta</taxon>
        <taxon>Tracheophyta</taxon>
        <taxon>Spermatophyta</taxon>
        <taxon>Magnoliopsida</taxon>
        <taxon>Magnoliidae</taxon>
        <taxon>Piperales</taxon>
        <taxon>Aristolochiaceae</taxon>
        <taxon>Aristolochia</taxon>
    </lineage>
</organism>
<dbReference type="Pfam" id="PF00069">
    <property type="entry name" value="Pkinase"/>
    <property type="match status" value="1"/>
</dbReference>
<evidence type="ECO:0000313" key="18">
    <source>
        <dbReference type="Proteomes" id="UP000825729"/>
    </source>
</evidence>
<keyword evidence="6" id="KW-0732">Signal</keyword>
<keyword evidence="10" id="KW-1133">Transmembrane helix</keyword>
<keyword evidence="7" id="KW-0547">Nucleotide-binding</keyword>
<dbReference type="SUPFAM" id="SSF56112">
    <property type="entry name" value="Protein kinase-like (PK-like)"/>
    <property type="match status" value="1"/>
</dbReference>
<keyword evidence="4" id="KW-0808">Transferase</keyword>
<evidence type="ECO:0000256" key="3">
    <source>
        <dbReference type="ARBA" id="ARBA00022527"/>
    </source>
</evidence>
<feature type="compositionally biased region" description="Low complexity" evidence="15">
    <location>
        <begin position="192"/>
        <end position="221"/>
    </location>
</feature>
<evidence type="ECO:0000313" key="17">
    <source>
        <dbReference type="EMBL" id="KAG9450184.1"/>
    </source>
</evidence>
<comment type="catalytic activity">
    <reaction evidence="14">
        <text>L-seryl-[protein] + ATP = O-phospho-L-seryl-[protein] + ADP + H(+)</text>
        <dbReference type="Rhea" id="RHEA:17989"/>
        <dbReference type="Rhea" id="RHEA-COMP:9863"/>
        <dbReference type="Rhea" id="RHEA-COMP:11604"/>
        <dbReference type="ChEBI" id="CHEBI:15378"/>
        <dbReference type="ChEBI" id="CHEBI:29999"/>
        <dbReference type="ChEBI" id="CHEBI:30616"/>
        <dbReference type="ChEBI" id="CHEBI:83421"/>
        <dbReference type="ChEBI" id="CHEBI:456216"/>
        <dbReference type="EC" id="2.7.11.1"/>
    </reaction>
</comment>
<keyword evidence="11" id="KW-0472">Membrane</keyword>
<evidence type="ECO:0000256" key="5">
    <source>
        <dbReference type="ARBA" id="ARBA00022692"/>
    </source>
</evidence>
<dbReference type="PANTHER" id="PTHR27009">
    <property type="entry name" value="RUST RESISTANCE KINASE LR10-RELATED"/>
    <property type="match status" value="1"/>
</dbReference>
<evidence type="ECO:0000256" key="6">
    <source>
        <dbReference type="ARBA" id="ARBA00022729"/>
    </source>
</evidence>
<keyword evidence="18" id="KW-1185">Reference proteome</keyword>
<evidence type="ECO:0000256" key="15">
    <source>
        <dbReference type="SAM" id="MobiDB-lite"/>
    </source>
</evidence>
<comment type="catalytic activity">
    <reaction evidence="13">
        <text>L-threonyl-[protein] + ATP = O-phospho-L-threonyl-[protein] + ADP + H(+)</text>
        <dbReference type="Rhea" id="RHEA:46608"/>
        <dbReference type="Rhea" id="RHEA-COMP:11060"/>
        <dbReference type="Rhea" id="RHEA-COMP:11605"/>
        <dbReference type="ChEBI" id="CHEBI:15378"/>
        <dbReference type="ChEBI" id="CHEBI:30013"/>
        <dbReference type="ChEBI" id="CHEBI:30616"/>
        <dbReference type="ChEBI" id="CHEBI:61977"/>
        <dbReference type="ChEBI" id="CHEBI:456216"/>
        <dbReference type="EC" id="2.7.11.1"/>
    </reaction>
</comment>
<dbReference type="GO" id="GO:0005524">
    <property type="term" value="F:ATP binding"/>
    <property type="evidence" value="ECO:0007669"/>
    <property type="project" value="UniProtKB-KW"/>
</dbReference>
<proteinExistence type="predicted"/>
<evidence type="ECO:0000256" key="2">
    <source>
        <dbReference type="ARBA" id="ARBA00012513"/>
    </source>
</evidence>
<keyword evidence="8" id="KW-0418">Kinase</keyword>
<evidence type="ECO:0000256" key="4">
    <source>
        <dbReference type="ARBA" id="ARBA00022679"/>
    </source>
</evidence>
<dbReference type="Proteomes" id="UP000825729">
    <property type="component" value="Unassembled WGS sequence"/>
</dbReference>
<evidence type="ECO:0000256" key="7">
    <source>
        <dbReference type="ARBA" id="ARBA00022741"/>
    </source>
</evidence>
<keyword evidence="5" id="KW-0812">Transmembrane</keyword>
<dbReference type="InterPro" id="IPR011009">
    <property type="entry name" value="Kinase-like_dom_sf"/>
</dbReference>
<keyword evidence="12" id="KW-0325">Glycoprotein</keyword>
<keyword evidence="3" id="KW-0723">Serine/threonine-protein kinase</keyword>
<comment type="caution">
    <text evidence="17">The sequence shown here is derived from an EMBL/GenBank/DDBJ whole genome shotgun (WGS) entry which is preliminary data.</text>
</comment>
<evidence type="ECO:0000256" key="8">
    <source>
        <dbReference type="ARBA" id="ARBA00022777"/>
    </source>
</evidence>
<dbReference type="EC" id="2.7.11.1" evidence="2"/>
<evidence type="ECO:0000256" key="11">
    <source>
        <dbReference type="ARBA" id="ARBA00023136"/>
    </source>
</evidence>
<evidence type="ECO:0000256" key="1">
    <source>
        <dbReference type="ARBA" id="ARBA00004479"/>
    </source>
</evidence>
<dbReference type="InterPro" id="IPR000719">
    <property type="entry name" value="Prot_kinase_dom"/>
</dbReference>
<evidence type="ECO:0000259" key="16">
    <source>
        <dbReference type="PROSITE" id="PS50011"/>
    </source>
</evidence>
<protein>
    <recommendedName>
        <fullName evidence="2">non-specific serine/threonine protein kinase</fullName>
        <ecNumber evidence="2">2.7.11.1</ecNumber>
    </recommendedName>
</protein>
<dbReference type="PROSITE" id="PS00108">
    <property type="entry name" value="PROTEIN_KINASE_ST"/>
    <property type="match status" value="1"/>
</dbReference>
<dbReference type="GO" id="GO:0004674">
    <property type="term" value="F:protein serine/threonine kinase activity"/>
    <property type="evidence" value="ECO:0007669"/>
    <property type="project" value="UniProtKB-KW"/>
</dbReference>
<evidence type="ECO:0000256" key="13">
    <source>
        <dbReference type="ARBA" id="ARBA00047899"/>
    </source>
</evidence>
<evidence type="ECO:0000256" key="14">
    <source>
        <dbReference type="ARBA" id="ARBA00048679"/>
    </source>
</evidence>
<dbReference type="InterPro" id="IPR008271">
    <property type="entry name" value="Ser/Thr_kinase_AS"/>
</dbReference>
<dbReference type="Gene3D" id="1.10.510.10">
    <property type="entry name" value="Transferase(Phosphotransferase) domain 1"/>
    <property type="match status" value="2"/>
</dbReference>
<evidence type="ECO:0000256" key="10">
    <source>
        <dbReference type="ARBA" id="ARBA00022989"/>
    </source>
</evidence>
<feature type="domain" description="Protein kinase" evidence="16">
    <location>
        <begin position="1"/>
        <end position="229"/>
    </location>
</feature>
<accession>A0AAV7ENJ8</accession>
<gene>
    <name evidence="17" type="ORF">H6P81_010149</name>
</gene>
<dbReference type="GO" id="GO:0016020">
    <property type="term" value="C:membrane"/>
    <property type="evidence" value="ECO:0007669"/>
    <property type="project" value="UniProtKB-SubCell"/>
</dbReference>
<name>A0AAV7ENJ8_ARIFI</name>
<evidence type="ECO:0000256" key="9">
    <source>
        <dbReference type="ARBA" id="ARBA00022840"/>
    </source>
</evidence>
<comment type="subcellular location">
    <subcellularLocation>
        <location evidence="1">Membrane</location>
        <topology evidence="1">Single-pass type I membrane protein</topology>
    </subcellularLocation>
</comment>
<reference evidence="17 18" key="1">
    <citation type="submission" date="2021-07" db="EMBL/GenBank/DDBJ databases">
        <title>The Aristolochia fimbriata genome: insights into angiosperm evolution, floral development and chemical biosynthesis.</title>
        <authorList>
            <person name="Jiao Y."/>
        </authorList>
    </citation>
    <scope>NUCLEOTIDE SEQUENCE [LARGE SCALE GENOMIC DNA]</scope>
    <source>
        <strain evidence="17">IBCAS-2021</strain>
        <tissue evidence="17">Leaf</tissue>
    </source>
</reference>
<evidence type="ECO:0000256" key="12">
    <source>
        <dbReference type="ARBA" id="ARBA00023180"/>
    </source>
</evidence>
<dbReference type="PROSITE" id="PS50011">
    <property type="entry name" value="PROTEIN_KINASE_DOM"/>
    <property type="match status" value="1"/>
</dbReference>
<dbReference type="AlphaFoldDB" id="A0AAV7ENJ8"/>
<dbReference type="InterPro" id="IPR045874">
    <property type="entry name" value="LRK10/LRL21-25-like"/>
</dbReference>
<keyword evidence="9" id="KW-0067">ATP-binding</keyword>
<dbReference type="FunFam" id="1.10.510.10:FF:001023">
    <property type="entry name" value="Os07g0541700 protein"/>
    <property type="match status" value="1"/>
</dbReference>
<feature type="region of interest" description="Disordered" evidence="15">
    <location>
        <begin position="179"/>
        <end position="229"/>
    </location>
</feature>
<dbReference type="EMBL" id="JAINDJ010000004">
    <property type="protein sequence ID" value="KAG9450184.1"/>
    <property type="molecule type" value="Genomic_DNA"/>
</dbReference>
<sequence length="229" mass="25520">MPNGSREKFIYGEKKAEHLGRRKRYEIALGIARGLDYLHRGCSIRILHFDIKPHNILLDGDFCPKISDFGLAKLCSSRDSVVSMAGARGTLGYGMMVLEMAGGRRNFEREAEDTSRVYFPNWIYGRIEEAGDLELEGIESEEEEGIARKMIVTGLWCAQMGPGSRPSIDKVLEMLKRTGDALRVPPRPPRSSPARSFHISTSTTPSTTTTTTQETYSSSDSRTLIVNSK</sequence>